<dbReference type="Proteomes" id="UP000218287">
    <property type="component" value="Plasmid Plasmid2 dna"/>
</dbReference>
<reference evidence="2 3" key="1">
    <citation type="submission" date="2017-06" db="EMBL/GenBank/DDBJ databases">
        <title>Genome sequencing of cyanobaciteial culture collection at National Institute for Environmental Studies (NIES).</title>
        <authorList>
            <person name="Hirose Y."/>
            <person name="Shimura Y."/>
            <person name="Fujisawa T."/>
            <person name="Nakamura Y."/>
            <person name="Kawachi M."/>
        </authorList>
    </citation>
    <scope>NUCLEOTIDE SEQUENCE [LARGE SCALE GENOMIC DNA]</scope>
    <source>
        <strain evidence="2 3">NIES-21</strain>
        <plasmid evidence="3">Plasmid2 dna</plasmid>
    </source>
</reference>
<dbReference type="InterPro" id="IPR011050">
    <property type="entry name" value="Pectin_lyase_fold/virulence"/>
</dbReference>
<keyword evidence="2" id="KW-0614">Plasmid</keyword>
<keyword evidence="3" id="KW-1185">Reference proteome</keyword>
<geneLocation type="plasmid" evidence="3">
    <name>Plasmid2 dna</name>
</geneLocation>
<dbReference type="Gene3D" id="2.160.20.10">
    <property type="entry name" value="Single-stranded right-handed beta-helix, Pectin lyase-like"/>
    <property type="match status" value="3"/>
</dbReference>
<evidence type="ECO:0000313" key="2">
    <source>
        <dbReference type="EMBL" id="BAY20063.1"/>
    </source>
</evidence>
<feature type="region of interest" description="Disordered" evidence="1">
    <location>
        <begin position="679"/>
        <end position="711"/>
    </location>
</feature>
<dbReference type="OrthoDB" id="502809at2"/>
<accession>A0A1Z4GRE7</accession>
<proteinExistence type="predicted"/>
<gene>
    <name evidence="2" type="ORF">NIES21_59330</name>
</gene>
<evidence type="ECO:0000313" key="3">
    <source>
        <dbReference type="Proteomes" id="UP000218287"/>
    </source>
</evidence>
<name>A0A1Z4GRE7_9CYAN</name>
<sequence length="711" mass="74422">MTNLLNFQFSDRLALGWSIVTYFCQSSENRVAPATGYIFQDSDFRVPLDASKFSNSLQVSPGKTLALIGGNILLNGGILSNRDGRIEIISIERGKLNIEPENNKLFLKKDSNVLFNDIALKNNSLIFVNSYEGKDNTINIEGSNIKILSGSSVFSQNQGNKLNGEIKINASNLLEIKESTPLSLSSIFTSNFGITPGENIQIIANKIDIEGAQIATTNFSKASGGNITVISNDFNSAGSTPSPVNPFGYGGINSFNYNSGSGGNITGKIKNLIIQNNGTLTTTTSLFSGQGGNLNLTSENITLKNGGNLGSLSFGNGKGGDVLVNTNNFKLIGQTEIQSSSVTAITFGNGNAGNLAINTLNLLIREGGTVSTNTYTSGNAGNININAFNSIEVSKKSSITSAADFLSNDTRRAIFNFSSPLSGNAGSITLNTFNLNVTNDAMVSVRNTGSGNAGNINITANKVNISNGGGITATTAIAEGGNIGIESNIVQLNNGTISATAGQQGTNGNGGNIRINADVITGFNNSSITANAFKGRGGNIRIKTQGLFLSRNSLLTASSQQGIDGTVETNASRTQSELAKVKAQLPTPTPEIASVCPGKAGAVAGKFVNRGRESAPVNFDNILYNRVFLEDDSVAIGENEDLAKKPTPAIEETKQIVPAQGWVFDSKGQVTLVATNPNEVTPDSLLNANSCSSVTPVSQRFPSVEARGSND</sequence>
<organism evidence="2 3">
    <name type="scientific">Anabaenopsis circularis NIES-21</name>
    <dbReference type="NCBI Taxonomy" id="1085406"/>
    <lineage>
        <taxon>Bacteria</taxon>
        <taxon>Bacillati</taxon>
        <taxon>Cyanobacteriota</taxon>
        <taxon>Cyanophyceae</taxon>
        <taxon>Nostocales</taxon>
        <taxon>Nodulariaceae</taxon>
        <taxon>Anabaenopsis</taxon>
    </lineage>
</organism>
<dbReference type="AlphaFoldDB" id="A0A1Z4GRE7"/>
<dbReference type="SUPFAM" id="SSF51126">
    <property type="entry name" value="Pectin lyase-like"/>
    <property type="match status" value="2"/>
</dbReference>
<protein>
    <submittedName>
        <fullName evidence="2">Filamentous hemagglutinin-like protein</fullName>
    </submittedName>
</protein>
<feature type="compositionally biased region" description="Polar residues" evidence="1">
    <location>
        <begin position="679"/>
        <end position="701"/>
    </location>
</feature>
<dbReference type="EMBL" id="AP018176">
    <property type="protein sequence ID" value="BAY20063.1"/>
    <property type="molecule type" value="Genomic_DNA"/>
</dbReference>
<dbReference type="InterPro" id="IPR012334">
    <property type="entry name" value="Pectin_lyas_fold"/>
</dbReference>
<evidence type="ECO:0000256" key="1">
    <source>
        <dbReference type="SAM" id="MobiDB-lite"/>
    </source>
</evidence>